<protein>
    <submittedName>
        <fullName evidence="9">Permease</fullName>
    </submittedName>
</protein>
<evidence type="ECO:0000256" key="3">
    <source>
        <dbReference type="ARBA" id="ARBA00022475"/>
    </source>
</evidence>
<comment type="caution">
    <text evidence="9">The sequence shown here is derived from an EMBL/GenBank/DDBJ whole genome shotgun (WGS) entry which is preliminary data.</text>
</comment>
<gene>
    <name evidence="9" type="ORF">KCX82_15530</name>
</gene>
<evidence type="ECO:0000256" key="2">
    <source>
        <dbReference type="ARBA" id="ARBA00006386"/>
    </source>
</evidence>
<dbReference type="InterPro" id="IPR005524">
    <property type="entry name" value="DUF318"/>
</dbReference>
<keyword evidence="10" id="KW-1185">Reference proteome</keyword>
<comment type="similarity">
    <text evidence="2">Belongs to the UPF0718 family.</text>
</comment>
<keyword evidence="5 7" id="KW-1133">Transmembrane helix</keyword>
<evidence type="ECO:0000256" key="6">
    <source>
        <dbReference type="ARBA" id="ARBA00023136"/>
    </source>
</evidence>
<evidence type="ECO:0000256" key="1">
    <source>
        <dbReference type="ARBA" id="ARBA00004651"/>
    </source>
</evidence>
<dbReference type="PROSITE" id="PS51379">
    <property type="entry name" value="4FE4S_FER_2"/>
    <property type="match status" value="1"/>
</dbReference>
<evidence type="ECO:0000313" key="9">
    <source>
        <dbReference type="EMBL" id="MBR0599299.1"/>
    </source>
</evidence>
<reference evidence="9" key="1">
    <citation type="submission" date="2021-04" db="EMBL/GenBank/DDBJ databases">
        <title>Sinoanaerobacter chloroacetimidivorans sp. nov., an obligate anaerobic bacterium isolated from anaerobic sludge.</title>
        <authorList>
            <person name="Bao Y."/>
        </authorList>
    </citation>
    <scope>NUCLEOTIDE SEQUENCE</scope>
    <source>
        <strain evidence="9">BAD-6</strain>
    </source>
</reference>
<feature type="transmembrane region" description="Helical" evidence="7">
    <location>
        <begin position="100"/>
        <end position="120"/>
    </location>
</feature>
<feature type="transmembrane region" description="Helical" evidence="7">
    <location>
        <begin position="132"/>
        <end position="155"/>
    </location>
</feature>
<accession>A0A8J7W2L8</accession>
<dbReference type="Proteomes" id="UP000675664">
    <property type="component" value="Unassembled WGS sequence"/>
</dbReference>
<reference evidence="9" key="2">
    <citation type="submission" date="2021-04" db="EMBL/GenBank/DDBJ databases">
        <authorList>
            <person name="Liu J."/>
        </authorList>
    </citation>
    <scope>NUCLEOTIDE SEQUENCE</scope>
    <source>
        <strain evidence="9">BAD-6</strain>
    </source>
</reference>
<dbReference type="EMBL" id="JAGSND010000012">
    <property type="protein sequence ID" value="MBR0599299.1"/>
    <property type="molecule type" value="Genomic_DNA"/>
</dbReference>
<feature type="transmembrane region" description="Helical" evidence="7">
    <location>
        <begin position="35"/>
        <end position="58"/>
    </location>
</feature>
<keyword evidence="6 7" id="KW-0472">Membrane</keyword>
<feature type="transmembrane region" description="Helical" evidence="7">
    <location>
        <begin position="70"/>
        <end position="94"/>
    </location>
</feature>
<keyword evidence="3" id="KW-1003">Cell membrane</keyword>
<evidence type="ECO:0000256" key="4">
    <source>
        <dbReference type="ARBA" id="ARBA00022692"/>
    </source>
</evidence>
<dbReference type="GO" id="GO:0005886">
    <property type="term" value="C:plasma membrane"/>
    <property type="evidence" value="ECO:0007669"/>
    <property type="project" value="UniProtKB-SubCell"/>
</dbReference>
<feature type="domain" description="4Fe-4S ferredoxin-type" evidence="8">
    <location>
        <begin position="174"/>
        <end position="202"/>
    </location>
</feature>
<proteinExistence type="inferred from homology"/>
<dbReference type="Pfam" id="PF03773">
    <property type="entry name" value="ArsP_1"/>
    <property type="match status" value="1"/>
</dbReference>
<evidence type="ECO:0000313" key="10">
    <source>
        <dbReference type="Proteomes" id="UP000675664"/>
    </source>
</evidence>
<comment type="subcellular location">
    <subcellularLocation>
        <location evidence="1">Cell membrane</location>
        <topology evidence="1">Multi-pass membrane protein</topology>
    </subcellularLocation>
</comment>
<feature type="transmembrane region" description="Helical" evidence="7">
    <location>
        <begin position="7"/>
        <end position="23"/>
    </location>
</feature>
<evidence type="ECO:0000256" key="5">
    <source>
        <dbReference type="ARBA" id="ARBA00022989"/>
    </source>
</evidence>
<dbReference type="RefSeq" id="WP_227019433.1">
    <property type="nucleotide sequence ID" value="NZ_JAGSND010000012.1"/>
</dbReference>
<keyword evidence="4 7" id="KW-0812">Transmembrane</keyword>
<dbReference type="AlphaFoldDB" id="A0A8J7W2L8"/>
<organism evidence="9 10">
    <name type="scientific">Sinanaerobacter chloroacetimidivorans</name>
    <dbReference type="NCBI Taxonomy" id="2818044"/>
    <lineage>
        <taxon>Bacteria</taxon>
        <taxon>Bacillati</taxon>
        <taxon>Bacillota</taxon>
        <taxon>Clostridia</taxon>
        <taxon>Peptostreptococcales</taxon>
        <taxon>Anaerovoracaceae</taxon>
        <taxon>Sinanaerobacter</taxon>
    </lineage>
</organism>
<dbReference type="InterPro" id="IPR017896">
    <property type="entry name" value="4Fe4S_Fe-S-bd"/>
</dbReference>
<name>A0A8J7W2L8_9FIRM</name>
<sequence>MLKKNKLFVIVALVYMVLFVTMPEKANEALGNSVYYLIEMLEVLPVIFLLTVVIEVLIPKEWIMKHFGENSGLMGNLLSLLLGSISAGPIYAAFPISKTLLGKGASVSNIVIILSTWAVIKIPMLANEAKFLGASFMGIRWVLTVIAILLMAWVIGKIVSKKELITETLDSTKSKVYVNEDYCVGCGICSKMLPEVYKIVDRKAKVNLSNIHPSHRIMIVKTIEKCPTKAIVMNMDRTSVH</sequence>
<evidence type="ECO:0000256" key="7">
    <source>
        <dbReference type="SAM" id="Phobius"/>
    </source>
</evidence>
<evidence type="ECO:0000259" key="8">
    <source>
        <dbReference type="PROSITE" id="PS51379"/>
    </source>
</evidence>
<dbReference type="Gene3D" id="3.30.70.20">
    <property type="match status" value="1"/>
</dbReference>
<dbReference type="SUPFAM" id="SSF54862">
    <property type="entry name" value="4Fe-4S ferredoxins"/>
    <property type="match status" value="1"/>
</dbReference>